<feature type="domain" description="PBP" evidence="2">
    <location>
        <begin position="18"/>
        <end position="297"/>
    </location>
</feature>
<sequence length="337" mass="36358">MIATLAMLLLACANEGPEPVRVVGSSTVFPFAAKTAETYSERTGIRMVVEQTGSGGGHKLFCSGDRSINATTSSRPQKPSEAALCASNGVKPVVEIRLGFDGIVLARSVAAAPMAIDEATLYRALARELPTSDTDCTAMPNPYTTWSQISPDLPNNRIEAYGPPPTSGTRDAFVETAMETGARHYPCLAEVERDTPNLFRARAHELREDGHWIDAGENDNALVQTLINTPTALGVFGFSFLEQNTDKVAAVSIDGIFPSRRTIRSGDYPVVRDLYLYLRGDDETGIAGYALELASDEASGLGGYLEAIGLIPLPEGERDLMRRRILATFEQNEGQAR</sequence>
<keyword evidence="1" id="KW-0732">Signal</keyword>
<dbReference type="PANTHER" id="PTHR30570">
    <property type="entry name" value="PERIPLASMIC PHOSPHATE BINDING COMPONENT OF PHOSPHATE ABC TRANSPORTER"/>
    <property type="match status" value="1"/>
</dbReference>
<dbReference type="EMBL" id="BSNK01000002">
    <property type="protein sequence ID" value="GLQ24760.1"/>
    <property type="molecule type" value="Genomic_DNA"/>
</dbReference>
<dbReference type="Gene3D" id="3.40.190.10">
    <property type="entry name" value="Periplasmic binding protein-like II"/>
    <property type="match status" value="2"/>
</dbReference>
<gene>
    <name evidence="3" type="ORF">GCM10007853_26340</name>
</gene>
<protein>
    <submittedName>
        <fullName evidence="3">Phosphate ABC transporter substrate-binding protein</fullName>
    </submittedName>
</protein>
<dbReference type="SUPFAM" id="SSF53850">
    <property type="entry name" value="Periplasmic binding protein-like II"/>
    <property type="match status" value="1"/>
</dbReference>
<evidence type="ECO:0000259" key="2">
    <source>
        <dbReference type="Pfam" id="PF12849"/>
    </source>
</evidence>
<accession>A0ABQ5VCG0</accession>
<name>A0ABQ5VCG0_9PROT</name>
<dbReference type="InterPro" id="IPR050811">
    <property type="entry name" value="Phosphate_ABC_transporter"/>
</dbReference>
<comment type="caution">
    <text evidence="3">The sequence shown here is derived from an EMBL/GenBank/DDBJ whole genome shotgun (WGS) entry which is preliminary data.</text>
</comment>
<evidence type="ECO:0000256" key="1">
    <source>
        <dbReference type="ARBA" id="ARBA00022729"/>
    </source>
</evidence>
<evidence type="ECO:0000313" key="4">
    <source>
        <dbReference type="Proteomes" id="UP001161391"/>
    </source>
</evidence>
<reference evidence="3" key="1">
    <citation type="journal article" date="2014" name="Int. J. Syst. Evol. Microbiol.">
        <title>Complete genome of a new Firmicutes species belonging to the dominant human colonic microbiota ('Ruminococcus bicirculans') reveals two chromosomes and a selective capacity to utilize plant glucans.</title>
        <authorList>
            <consortium name="NISC Comparative Sequencing Program"/>
            <person name="Wegmann U."/>
            <person name="Louis P."/>
            <person name="Goesmann A."/>
            <person name="Henrissat B."/>
            <person name="Duncan S.H."/>
            <person name="Flint H.J."/>
        </authorList>
    </citation>
    <scope>NUCLEOTIDE SEQUENCE</scope>
    <source>
        <strain evidence="3">NBRC 108219</strain>
    </source>
</reference>
<reference evidence="3" key="2">
    <citation type="submission" date="2023-01" db="EMBL/GenBank/DDBJ databases">
        <title>Draft genome sequence of Algimonas ampicilliniresistens strain NBRC 108219.</title>
        <authorList>
            <person name="Sun Q."/>
            <person name="Mori K."/>
        </authorList>
    </citation>
    <scope>NUCLEOTIDE SEQUENCE</scope>
    <source>
        <strain evidence="3">NBRC 108219</strain>
    </source>
</reference>
<dbReference type="Proteomes" id="UP001161391">
    <property type="component" value="Unassembled WGS sequence"/>
</dbReference>
<keyword evidence="4" id="KW-1185">Reference proteome</keyword>
<evidence type="ECO:0000313" key="3">
    <source>
        <dbReference type="EMBL" id="GLQ24760.1"/>
    </source>
</evidence>
<organism evidence="3 4">
    <name type="scientific">Algimonas ampicilliniresistens</name>
    <dbReference type="NCBI Taxonomy" id="1298735"/>
    <lineage>
        <taxon>Bacteria</taxon>
        <taxon>Pseudomonadati</taxon>
        <taxon>Pseudomonadota</taxon>
        <taxon>Alphaproteobacteria</taxon>
        <taxon>Maricaulales</taxon>
        <taxon>Robiginitomaculaceae</taxon>
        <taxon>Algimonas</taxon>
    </lineage>
</organism>
<dbReference type="InterPro" id="IPR024370">
    <property type="entry name" value="PBP_domain"/>
</dbReference>
<proteinExistence type="predicted"/>
<dbReference type="Pfam" id="PF12849">
    <property type="entry name" value="PBP_like_2"/>
    <property type="match status" value="1"/>
</dbReference>
<dbReference type="PANTHER" id="PTHR30570:SF1">
    <property type="entry name" value="PHOSPHATE-BINDING PROTEIN PSTS"/>
    <property type="match status" value="1"/>
</dbReference>